<organism evidence="7 8">
    <name type="scientific">Oopsacas minuta</name>
    <dbReference type="NCBI Taxonomy" id="111878"/>
    <lineage>
        <taxon>Eukaryota</taxon>
        <taxon>Metazoa</taxon>
        <taxon>Porifera</taxon>
        <taxon>Hexactinellida</taxon>
        <taxon>Hexasterophora</taxon>
        <taxon>Lyssacinosida</taxon>
        <taxon>Leucopsacidae</taxon>
        <taxon>Oopsacas</taxon>
    </lineage>
</organism>
<evidence type="ECO:0000256" key="3">
    <source>
        <dbReference type="ARBA" id="ARBA00023253"/>
    </source>
</evidence>
<evidence type="ECO:0000256" key="5">
    <source>
        <dbReference type="ARBA" id="ARBA00047273"/>
    </source>
</evidence>
<accession>A0AAV7KH09</accession>
<keyword evidence="8" id="KW-1185">Reference proteome</keyword>
<proteinExistence type="predicted"/>
<keyword evidence="4" id="KW-0119">Carbohydrate metabolism</keyword>
<comment type="caution">
    <text evidence="7">The sequence shown here is derived from an EMBL/GenBank/DDBJ whole genome shotgun (WGS) entry which is preliminary data.</text>
</comment>
<comment type="catalytic activity">
    <reaction evidence="6">
        <text>L-seryl-[protein] + GDP-beta-L-fucose = 3-O-(alpha-L-fucosyl)-L-seryl-[protein] + GDP + H(+)</text>
        <dbReference type="Rhea" id="RHEA:63644"/>
        <dbReference type="Rhea" id="RHEA-COMP:9863"/>
        <dbReference type="Rhea" id="RHEA-COMP:17914"/>
        <dbReference type="ChEBI" id="CHEBI:15378"/>
        <dbReference type="ChEBI" id="CHEBI:29999"/>
        <dbReference type="ChEBI" id="CHEBI:57273"/>
        <dbReference type="ChEBI" id="CHEBI:58189"/>
        <dbReference type="ChEBI" id="CHEBI:189632"/>
        <dbReference type="EC" id="2.4.1.221"/>
    </reaction>
    <physiologicalReaction direction="left-to-right" evidence="6">
        <dbReference type="Rhea" id="RHEA:63645"/>
    </physiologicalReaction>
</comment>
<reference evidence="7 8" key="1">
    <citation type="journal article" date="2023" name="BMC Biol.">
        <title>The compact genome of the sponge Oopsacas minuta (Hexactinellida) is lacking key metazoan core genes.</title>
        <authorList>
            <person name="Santini S."/>
            <person name="Schenkelaars Q."/>
            <person name="Jourda C."/>
            <person name="Duchesne M."/>
            <person name="Belahbib H."/>
            <person name="Rocher C."/>
            <person name="Selva M."/>
            <person name="Riesgo A."/>
            <person name="Vervoort M."/>
            <person name="Leys S.P."/>
            <person name="Kodjabachian L."/>
            <person name="Le Bivic A."/>
            <person name="Borchiellini C."/>
            <person name="Claverie J.M."/>
            <person name="Renard E."/>
        </authorList>
    </citation>
    <scope>NUCLEOTIDE SEQUENCE [LARGE SCALE GENOMIC DNA]</scope>
    <source>
        <strain evidence="7">SPO-2</strain>
    </source>
</reference>
<evidence type="ECO:0000256" key="4">
    <source>
        <dbReference type="ARBA" id="ARBA00023277"/>
    </source>
</evidence>
<dbReference type="Pfam" id="PF10250">
    <property type="entry name" value="O-FucT"/>
    <property type="match status" value="1"/>
</dbReference>
<dbReference type="GO" id="GO:0006004">
    <property type="term" value="P:fucose metabolic process"/>
    <property type="evidence" value="ECO:0007669"/>
    <property type="project" value="UniProtKB-KW"/>
</dbReference>
<evidence type="ECO:0000256" key="2">
    <source>
        <dbReference type="ARBA" id="ARBA00022679"/>
    </source>
</evidence>
<protein>
    <recommendedName>
        <fullName evidence="1">peptide-O-fucosyltransferase</fullName>
        <ecNumber evidence="1">2.4.1.221</ecNumber>
    </recommendedName>
</protein>
<keyword evidence="2" id="KW-0808">Transferase</keyword>
<dbReference type="EMBL" id="JAKMXF010000033">
    <property type="protein sequence ID" value="KAI6660389.1"/>
    <property type="molecule type" value="Genomic_DNA"/>
</dbReference>
<dbReference type="Proteomes" id="UP001165289">
    <property type="component" value="Unassembled WGS sequence"/>
</dbReference>
<dbReference type="Gene3D" id="3.40.50.11350">
    <property type="match status" value="1"/>
</dbReference>
<dbReference type="InterPro" id="IPR019378">
    <property type="entry name" value="GDP-Fuc_O-FucTrfase"/>
</dbReference>
<dbReference type="CDD" id="cd11296">
    <property type="entry name" value="O-FucT_like"/>
    <property type="match status" value="1"/>
</dbReference>
<evidence type="ECO:0000313" key="7">
    <source>
        <dbReference type="EMBL" id="KAI6660389.1"/>
    </source>
</evidence>
<evidence type="ECO:0000256" key="1">
    <source>
        <dbReference type="ARBA" id="ARBA00012196"/>
    </source>
</evidence>
<sequence length="456" mass="53332">MTSNFKHIPQIKSSLLILLLLFSTVFLIYIFTSTADIVSTPLNSYTITYYNISQTRTEPPSVKTRPPSIVTHSKPLYLSYQPPGNGWNNQRMAFEHAVVFSRLLNRTLLAPPMAPHLPFMRYKGQGLNDTYTGYKVYNDLTADQLIPMDSIIDFKLLSELIQVRASSGSHIDFLKRNSALSWRRVCHSPGYGFWMDRRPKNERENETLQFQSYIIMADWLNKCSEEKKLLENGQKRPFIRFLLDELSNINDDIIYFEEGTLFGIDFRFQELQDVVKAQTWISKFIIYHPQIVKVANSVEKYLIDKSSHGYNAMHVRRNDRNSKYSAKFWLKRVKKEFKLPPLLPLYVSTDESNLMFFETFREAGYTLVFRQNIQDLFVLGNTGPSKRDVDGMSEQIVCARAKSFVPSMRSTFTTLILRMRDELPRRDGVFLKGYYFIWAEHFIDEKAMKKYKFGKI</sequence>
<dbReference type="AlphaFoldDB" id="A0AAV7KH09"/>
<dbReference type="PANTHER" id="PTHR31469:SF8">
    <property type="entry name" value="OS07G0641000 PROTEIN"/>
    <property type="match status" value="1"/>
</dbReference>
<name>A0AAV7KH09_9METZ</name>
<dbReference type="PANTHER" id="PTHR31469">
    <property type="entry name" value="OS07G0633600 PROTEIN"/>
    <property type="match status" value="1"/>
</dbReference>
<keyword evidence="3" id="KW-0294">Fucose metabolism</keyword>
<dbReference type="EC" id="2.4.1.221" evidence="1"/>
<evidence type="ECO:0000256" key="6">
    <source>
        <dbReference type="ARBA" id="ARBA00048647"/>
    </source>
</evidence>
<comment type="catalytic activity">
    <reaction evidence="5">
        <text>L-threonyl-[protein] + GDP-beta-L-fucose = 3-O-(alpha-L-fucosyl)-L-threonyl-[protein] + GDP + H(+)</text>
        <dbReference type="Rhea" id="RHEA:70491"/>
        <dbReference type="Rhea" id="RHEA-COMP:11060"/>
        <dbReference type="Rhea" id="RHEA-COMP:17915"/>
        <dbReference type="ChEBI" id="CHEBI:15378"/>
        <dbReference type="ChEBI" id="CHEBI:30013"/>
        <dbReference type="ChEBI" id="CHEBI:57273"/>
        <dbReference type="ChEBI" id="CHEBI:58189"/>
        <dbReference type="ChEBI" id="CHEBI:189631"/>
        <dbReference type="EC" id="2.4.1.221"/>
    </reaction>
    <physiologicalReaction direction="left-to-right" evidence="5">
        <dbReference type="Rhea" id="RHEA:70492"/>
    </physiologicalReaction>
</comment>
<dbReference type="GO" id="GO:0046922">
    <property type="term" value="F:peptide-O-fucosyltransferase activity"/>
    <property type="evidence" value="ECO:0007669"/>
    <property type="project" value="UniProtKB-EC"/>
</dbReference>
<gene>
    <name evidence="7" type="ORF">LOD99_13975</name>
</gene>
<evidence type="ECO:0000313" key="8">
    <source>
        <dbReference type="Proteomes" id="UP001165289"/>
    </source>
</evidence>